<keyword evidence="6" id="KW-1185">Reference proteome</keyword>
<feature type="compositionally biased region" description="Basic and acidic residues" evidence="3">
    <location>
        <begin position="112"/>
        <end position="131"/>
    </location>
</feature>
<accession>A0ABQ6MGY3</accession>
<dbReference type="Pfam" id="PF00651">
    <property type="entry name" value="BTB"/>
    <property type="match status" value="1"/>
</dbReference>
<dbReference type="Pfam" id="PF24681">
    <property type="entry name" value="Kelch_KLHDC2_KLHL20_DRC7"/>
    <property type="match status" value="1"/>
</dbReference>
<dbReference type="SMART" id="SM00225">
    <property type="entry name" value="BTB"/>
    <property type="match status" value="1"/>
</dbReference>
<feature type="domain" description="BTB" evidence="4">
    <location>
        <begin position="367"/>
        <end position="434"/>
    </location>
</feature>
<name>A0ABQ6MGY3_9STRA</name>
<dbReference type="EMBL" id="BRYB01001460">
    <property type="protein sequence ID" value="GMI26152.1"/>
    <property type="molecule type" value="Genomic_DNA"/>
</dbReference>
<dbReference type="CDD" id="cd14733">
    <property type="entry name" value="BACK"/>
    <property type="match status" value="1"/>
</dbReference>
<dbReference type="Gene3D" id="3.30.710.10">
    <property type="entry name" value="Potassium Channel Kv1.1, Chain A"/>
    <property type="match status" value="1"/>
</dbReference>
<comment type="caution">
    <text evidence="5">The sequence shown here is derived from an EMBL/GenBank/DDBJ whole genome shotgun (WGS) entry which is preliminary data.</text>
</comment>
<evidence type="ECO:0000313" key="6">
    <source>
        <dbReference type="Proteomes" id="UP001165060"/>
    </source>
</evidence>
<dbReference type="SMART" id="SM00612">
    <property type="entry name" value="Kelch"/>
    <property type="match status" value="3"/>
</dbReference>
<evidence type="ECO:0000259" key="4">
    <source>
        <dbReference type="PROSITE" id="PS50097"/>
    </source>
</evidence>
<dbReference type="PROSITE" id="PS50097">
    <property type="entry name" value="BTB"/>
    <property type="match status" value="1"/>
</dbReference>
<dbReference type="InterPro" id="IPR006652">
    <property type="entry name" value="Kelch_1"/>
</dbReference>
<dbReference type="InterPro" id="IPR000210">
    <property type="entry name" value="BTB/POZ_dom"/>
</dbReference>
<dbReference type="Pfam" id="PF07707">
    <property type="entry name" value="BACK"/>
    <property type="match status" value="1"/>
</dbReference>
<dbReference type="SUPFAM" id="SSF54695">
    <property type="entry name" value="POZ domain"/>
    <property type="match status" value="1"/>
</dbReference>
<evidence type="ECO:0000256" key="1">
    <source>
        <dbReference type="ARBA" id="ARBA00022441"/>
    </source>
</evidence>
<dbReference type="SUPFAM" id="SSF117281">
    <property type="entry name" value="Kelch motif"/>
    <property type="match status" value="2"/>
</dbReference>
<evidence type="ECO:0000313" key="5">
    <source>
        <dbReference type="EMBL" id="GMI26152.1"/>
    </source>
</evidence>
<reference evidence="5 6" key="1">
    <citation type="journal article" date="2023" name="Commun. Biol.">
        <title>Genome analysis of Parmales, the sister group of diatoms, reveals the evolutionary specialization of diatoms from phago-mixotrophs to photoautotrophs.</title>
        <authorList>
            <person name="Ban H."/>
            <person name="Sato S."/>
            <person name="Yoshikawa S."/>
            <person name="Yamada K."/>
            <person name="Nakamura Y."/>
            <person name="Ichinomiya M."/>
            <person name="Sato N."/>
            <person name="Blanc-Mathieu R."/>
            <person name="Endo H."/>
            <person name="Kuwata A."/>
            <person name="Ogata H."/>
        </authorList>
    </citation>
    <scope>NUCLEOTIDE SEQUENCE [LARGE SCALE GENOMIC DNA]</scope>
</reference>
<proteinExistence type="predicted"/>
<evidence type="ECO:0000256" key="3">
    <source>
        <dbReference type="SAM" id="MobiDB-lite"/>
    </source>
</evidence>
<keyword evidence="1" id="KW-0880">Kelch repeat</keyword>
<feature type="region of interest" description="Disordered" evidence="3">
    <location>
        <begin position="68"/>
        <end position="154"/>
    </location>
</feature>
<dbReference type="InterPro" id="IPR011333">
    <property type="entry name" value="SKP1/BTB/POZ_sf"/>
</dbReference>
<dbReference type="Gene3D" id="2.120.10.80">
    <property type="entry name" value="Kelch-type beta propeller"/>
    <property type="match status" value="2"/>
</dbReference>
<organism evidence="5 6">
    <name type="scientific">Tetraparma gracilis</name>
    <dbReference type="NCBI Taxonomy" id="2962635"/>
    <lineage>
        <taxon>Eukaryota</taxon>
        <taxon>Sar</taxon>
        <taxon>Stramenopiles</taxon>
        <taxon>Ochrophyta</taxon>
        <taxon>Bolidophyceae</taxon>
        <taxon>Parmales</taxon>
        <taxon>Triparmaceae</taxon>
        <taxon>Tetraparma</taxon>
    </lineage>
</organism>
<protein>
    <recommendedName>
        <fullName evidence="4">BTB domain-containing protein</fullName>
    </recommendedName>
</protein>
<dbReference type="Gene3D" id="1.25.40.420">
    <property type="match status" value="1"/>
</dbReference>
<sequence>MSVSLLDLRAGWRRVPGTGSVPCPRDRHVGVCHAGVFYVFGGFDGTARVNDFYQYTVETNAWREIVSPGTAGAPERPPPPAPATVEGGARDQPPFPPGDAAPPPFNPTIAEHNLDNRDDLVGRDLVGRDLVGRGGDPTSEAPLVSFGTPPSPRHSHAGVVHGESIYIFGGYDGSYRSDFHQYHVPTQTWALVLSAGRVPRARYRATCTVHATAMYVFGGHDGTRHLNDVHVYDFQQQVWSTLLTAGAPPIPRDSHVAVVNGGSMYVFGGSTGQAMNDFHSLDLTTCKWSLVKDENSTGGGKTLPGHRFCHVAVVEKETMFVFGGYDGSNRLNDFLFYRFSSSLTSCAVPSSTLIEDLKSFVDNPSLSDITFLVEDTSVHAHRIMLMRCEYFKAMLEGGFRESTSESTIKINDVSHAVFLKLLDYLYTDRVDVHLDMAMELFQAADQFGVERLKIICEHKMLASITVANAASIFHAADLHTAKSLREKCLSFILSNFEAVSKTQCFEEMARSNVELVLQILKKR</sequence>
<dbReference type="PANTHER" id="PTHR46376">
    <property type="entry name" value="LEUCINE-ZIPPER-LIKE TRANSCRIPTIONAL REGULATOR 1"/>
    <property type="match status" value="1"/>
</dbReference>
<dbReference type="Proteomes" id="UP001165060">
    <property type="component" value="Unassembled WGS sequence"/>
</dbReference>
<dbReference type="PANTHER" id="PTHR46376:SF1">
    <property type="entry name" value="LEUCINE-ZIPPER-LIKE TRANSCRIPTIONAL REGULATOR 1"/>
    <property type="match status" value="1"/>
</dbReference>
<dbReference type="InterPro" id="IPR011705">
    <property type="entry name" value="BACK"/>
</dbReference>
<keyword evidence="2" id="KW-0677">Repeat</keyword>
<feature type="compositionally biased region" description="Pro residues" evidence="3">
    <location>
        <begin position="93"/>
        <end position="106"/>
    </location>
</feature>
<evidence type="ECO:0000256" key="2">
    <source>
        <dbReference type="ARBA" id="ARBA00022737"/>
    </source>
</evidence>
<dbReference type="InterPro" id="IPR051568">
    <property type="entry name" value="LZTR1/Attractin"/>
</dbReference>
<dbReference type="Pfam" id="PF01344">
    <property type="entry name" value="Kelch_1"/>
    <property type="match status" value="1"/>
</dbReference>
<gene>
    <name evidence="5" type="ORF">TeGR_g7744</name>
</gene>
<dbReference type="InterPro" id="IPR015915">
    <property type="entry name" value="Kelch-typ_b-propeller"/>
</dbReference>